<feature type="domain" description="FAD-binding FR-type" evidence="2">
    <location>
        <begin position="99"/>
        <end position="210"/>
    </location>
</feature>
<evidence type="ECO:0000259" key="2">
    <source>
        <dbReference type="PROSITE" id="PS51384"/>
    </source>
</evidence>
<dbReference type="InterPro" id="IPR036010">
    <property type="entry name" value="2Fe-2S_ferredoxin-like_sf"/>
</dbReference>
<dbReference type="InterPro" id="IPR001433">
    <property type="entry name" value="OxRdtase_FAD/NAD-bd"/>
</dbReference>
<name>A0A1J5RX04_9ZZZZ</name>
<evidence type="ECO:0000259" key="1">
    <source>
        <dbReference type="PROSITE" id="PS51085"/>
    </source>
</evidence>
<dbReference type="Pfam" id="PF00111">
    <property type="entry name" value="Fer2"/>
    <property type="match status" value="1"/>
</dbReference>
<dbReference type="InterPro" id="IPR039261">
    <property type="entry name" value="FNR_nucleotide-bd"/>
</dbReference>
<protein>
    <submittedName>
        <fullName evidence="3">Ferredoxin--NAD(P)(+) reductase</fullName>
        <ecNumber evidence="3">1.18.1.7</ecNumber>
    </submittedName>
</protein>
<evidence type="ECO:0000313" key="3">
    <source>
        <dbReference type="EMBL" id="OIR00219.1"/>
    </source>
</evidence>
<dbReference type="SUPFAM" id="SSF54292">
    <property type="entry name" value="2Fe-2S ferredoxin-like"/>
    <property type="match status" value="1"/>
</dbReference>
<dbReference type="PANTHER" id="PTHR47354:SF5">
    <property type="entry name" value="PROTEIN RFBI"/>
    <property type="match status" value="1"/>
</dbReference>
<dbReference type="InterPro" id="IPR050415">
    <property type="entry name" value="MRET"/>
</dbReference>
<dbReference type="PROSITE" id="PS00197">
    <property type="entry name" value="2FE2S_FER_1"/>
    <property type="match status" value="1"/>
</dbReference>
<dbReference type="GO" id="GO:0051537">
    <property type="term" value="F:2 iron, 2 sulfur cluster binding"/>
    <property type="evidence" value="ECO:0007669"/>
    <property type="project" value="InterPro"/>
</dbReference>
<dbReference type="Gene3D" id="3.10.20.30">
    <property type="match status" value="1"/>
</dbReference>
<dbReference type="InterPro" id="IPR017938">
    <property type="entry name" value="Riboflavin_synthase-like_b-brl"/>
</dbReference>
<dbReference type="InterPro" id="IPR017927">
    <property type="entry name" value="FAD-bd_FR_type"/>
</dbReference>
<dbReference type="Pfam" id="PF00970">
    <property type="entry name" value="FAD_binding_6"/>
    <property type="match status" value="1"/>
</dbReference>
<sequence>MPIISFPASGLELQADLDDNLLKVLRRHKVPIHYSCKQGECGSCKCVLERGEVLMQDYKDTALPETQRAQGVILACCSRIKGDVQLRLVDSDDYIVHPERHLVTEVIGLRELAPEVFGLRLKIRYVDRDGEPFIFSAGQYAQLSVGTADGSFIARDFSMASTPVDAEYDDELEFHIRRTPTGAFSGLLGRGIEVGGTIFVDGPMGSSHFRPRHEGPLYAVSAGTGLAPMLSIVKTALNNGKLDRVTLYTGFKSAGEVYGREDLAALAREFRNFRAHIVVENGAGAQDRAGRVGDALLADVTDFSEAKIYLAGSPAMVEAVSAAMLERGLPPGDVHADAFYAPKPARAAAATACSAPMDVATGQVPSRHGI</sequence>
<dbReference type="Gene3D" id="3.40.50.80">
    <property type="entry name" value="Nucleotide-binding domain of ferredoxin-NADP reductase (FNR) module"/>
    <property type="match status" value="1"/>
</dbReference>
<gene>
    <name evidence="3" type="primary">nagAa_2</name>
    <name evidence="3" type="ORF">GALL_176770</name>
</gene>
<dbReference type="PROSITE" id="PS51085">
    <property type="entry name" value="2FE2S_FER_2"/>
    <property type="match status" value="1"/>
</dbReference>
<dbReference type="SUPFAM" id="SSF52343">
    <property type="entry name" value="Ferredoxin reductase-like, C-terminal NADP-linked domain"/>
    <property type="match status" value="1"/>
</dbReference>
<proteinExistence type="predicted"/>
<dbReference type="SUPFAM" id="SSF63380">
    <property type="entry name" value="Riboflavin synthase domain-like"/>
    <property type="match status" value="1"/>
</dbReference>
<dbReference type="PROSITE" id="PS51384">
    <property type="entry name" value="FAD_FR"/>
    <property type="match status" value="1"/>
</dbReference>
<organism evidence="3">
    <name type="scientific">mine drainage metagenome</name>
    <dbReference type="NCBI Taxonomy" id="410659"/>
    <lineage>
        <taxon>unclassified sequences</taxon>
        <taxon>metagenomes</taxon>
        <taxon>ecological metagenomes</taxon>
    </lineage>
</organism>
<dbReference type="InterPro" id="IPR008333">
    <property type="entry name" value="Cbr1-like_FAD-bd_dom"/>
</dbReference>
<dbReference type="Pfam" id="PF00175">
    <property type="entry name" value="NAD_binding_1"/>
    <property type="match status" value="1"/>
</dbReference>
<keyword evidence="3" id="KW-0560">Oxidoreductase</keyword>
<dbReference type="EMBL" id="MLJW01000097">
    <property type="protein sequence ID" value="OIR00219.1"/>
    <property type="molecule type" value="Genomic_DNA"/>
</dbReference>
<dbReference type="CDD" id="cd00207">
    <property type="entry name" value="fer2"/>
    <property type="match status" value="1"/>
</dbReference>
<dbReference type="Gene3D" id="2.40.30.10">
    <property type="entry name" value="Translation factors"/>
    <property type="match status" value="1"/>
</dbReference>
<dbReference type="PANTHER" id="PTHR47354">
    <property type="entry name" value="NADH OXIDOREDUCTASE HCR"/>
    <property type="match status" value="1"/>
</dbReference>
<dbReference type="InterPro" id="IPR001041">
    <property type="entry name" value="2Fe-2S_ferredoxin-type"/>
</dbReference>
<dbReference type="InterPro" id="IPR006058">
    <property type="entry name" value="2Fe2S_fd_BS"/>
</dbReference>
<dbReference type="GO" id="GO:0016491">
    <property type="term" value="F:oxidoreductase activity"/>
    <property type="evidence" value="ECO:0007669"/>
    <property type="project" value="UniProtKB-KW"/>
</dbReference>
<dbReference type="PRINTS" id="PR00410">
    <property type="entry name" value="PHEHYDRXLASE"/>
</dbReference>
<dbReference type="InterPro" id="IPR012675">
    <property type="entry name" value="Beta-grasp_dom_sf"/>
</dbReference>
<accession>A0A1J5RX04</accession>
<comment type="caution">
    <text evidence="3">The sequence shown here is derived from an EMBL/GenBank/DDBJ whole genome shotgun (WGS) entry which is preliminary data.</text>
</comment>
<dbReference type="AlphaFoldDB" id="A0A1J5RX04"/>
<reference evidence="3" key="1">
    <citation type="submission" date="2016-10" db="EMBL/GenBank/DDBJ databases">
        <title>Sequence of Gallionella enrichment culture.</title>
        <authorList>
            <person name="Poehlein A."/>
            <person name="Muehling M."/>
            <person name="Daniel R."/>
        </authorList>
    </citation>
    <scope>NUCLEOTIDE SEQUENCE</scope>
</reference>
<feature type="domain" description="2Fe-2S ferredoxin-type" evidence="1">
    <location>
        <begin position="2"/>
        <end position="92"/>
    </location>
</feature>
<dbReference type="EC" id="1.18.1.7" evidence="3"/>